<dbReference type="EMBL" id="HBHY01008133">
    <property type="protein sequence ID" value="CAE0135020.1"/>
    <property type="molecule type" value="Transcribed_RNA"/>
</dbReference>
<name>A0A7S3BHA6_9VIRI</name>
<keyword evidence="1" id="KW-0560">Oxidoreductase</keyword>
<dbReference type="InterPro" id="IPR020904">
    <property type="entry name" value="Sc_DH/Rdtase_CS"/>
</dbReference>
<dbReference type="Pfam" id="PF00106">
    <property type="entry name" value="adh_short"/>
    <property type="match status" value="1"/>
</dbReference>
<dbReference type="InterPro" id="IPR002347">
    <property type="entry name" value="SDR_fam"/>
</dbReference>
<evidence type="ECO:0000313" key="4">
    <source>
        <dbReference type="EMBL" id="CAE0135020.1"/>
    </source>
</evidence>
<dbReference type="InterPro" id="IPR057326">
    <property type="entry name" value="KR_dom"/>
</dbReference>
<dbReference type="AlphaFoldDB" id="A0A7S3BHA6"/>
<dbReference type="SMART" id="SM00822">
    <property type="entry name" value="PKS_KR"/>
    <property type="match status" value="1"/>
</dbReference>
<reference evidence="4" key="1">
    <citation type="submission" date="2021-01" db="EMBL/GenBank/DDBJ databases">
        <authorList>
            <person name="Corre E."/>
            <person name="Pelletier E."/>
            <person name="Niang G."/>
            <person name="Scheremetjew M."/>
            <person name="Finn R."/>
            <person name="Kale V."/>
            <person name="Holt S."/>
            <person name="Cochrane G."/>
            <person name="Meng A."/>
            <person name="Brown T."/>
            <person name="Cohen L."/>
        </authorList>
    </citation>
    <scope>NUCLEOTIDE SEQUENCE</scope>
    <source>
        <strain evidence="4">RCC927</strain>
    </source>
</reference>
<sequence>MVHTPNGIPLRGSAFVVTGGASGLGRAAAEHLAKQGAKVALWDMNEDNGAEAVEAIGKDRAMFAKVDVTSEESVTSALEATIERFGCIRGVVNSAGVAAAMLTVGKKDDREPHPLDIYENVLRINLTGTFNVCRLAAAAMSRNEPLGDAGARGVLVNVASLAGYEGQQGQVAYAASKGGVIGMAKPMARDLGQFGIRVVVIAPGTIETPMAQFMRPKVRAALLHQQAWPKEKLGDPEAFAHMCGAIIENEFWNGTTVRLDGGAMLAKL</sequence>
<dbReference type="SUPFAM" id="SSF51735">
    <property type="entry name" value="NAD(P)-binding Rossmann-fold domains"/>
    <property type="match status" value="1"/>
</dbReference>
<accession>A0A7S3BHA6</accession>
<dbReference type="FunFam" id="3.40.50.720:FF:000084">
    <property type="entry name" value="Short-chain dehydrogenase reductase"/>
    <property type="match status" value="1"/>
</dbReference>
<evidence type="ECO:0000256" key="1">
    <source>
        <dbReference type="ARBA" id="ARBA00023002"/>
    </source>
</evidence>
<evidence type="ECO:0000259" key="3">
    <source>
        <dbReference type="SMART" id="SM00822"/>
    </source>
</evidence>
<evidence type="ECO:0000256" key="2">
    <source>
        <dbReference type="RuleBase" id="RU000363"/>
    </source>
</evidence>
<dbReference type="Gene3D" id="3.40.50.720">
    <property type="entry name" value="NAD(P)-binding Rossmann-like Domain"/>
    <property type="match status" value="1"/>
</dbReference>
<dbReference type="PRINTS" id="PR00080">
    <property type="entry name" value="SDRFAMILY"/>
</dbReference>
<proteinExistence type="inferred from homology"/>
<dbReference type="GO" id="GO:0016491">
    <property type="term" value="F:oxidoreductase activity"/>
    <property type="evidence" value="ECO:0007669"/>
    <property type="project" value="UniProtKB-KW"/>
</dbReference>
<dbReference type="PROSITE" id="PS00061">
    <property type="entry name" value="ADH_SHORT"/>
    <property type="match status" value="1"/>
</dbReference>
<dbReference type="InterPro" id="IPR036291">
    <property type="entry name" value="NAD(P)-bd_dom_sf"/>
</dbReference>
<dbReference type="PANTHER" id="PTHR43658">
    <property type="entry name" value="SHORT-CHAIN DEHYDROGENASE/REDUCTASE"/>
    <property type="match status" value="1"/>
</dbReference>
<gene>
    <name evidence="4" type="ORF">PSIN1315_LOCUS5237</name>
</gene>
<dbReference type="PANTHER" id="PTHR43658:SF8">
    <property type="entry name" value="17-BETA-HYDROXYSTEROID DEHYDROGENASE 14-RELATED"/>
    <property type="match status" value="1"/>
</dbReference>
<feature type="domain" description="Ketoreductase" evidence="3">
    <location>
        <begin position="13"/>
        <end position="209"/>
    </location>
</feature>
<organism evidence="4">
    <name type="scientific">Prasinoderma singulare</name>
    <dbReference type="NCBI Taxonomy" id="676789"/>
    <lineage>
        <taxon>Eukaryota</taxon>
        <taxon>Viridiplantae</taxon>
        <taxon>Prasinodermophyta</taxon>
        <taxon>Prasinodermophyceae</taxon>
        <taxon>Prasinodermales</taxon>
        <taxon>Prasinodermaceae</taxon>
        <taxon>Prasinoderma</taxon>
    </lineage>
</organism>
<dbReference type="PRINTS" id="PR00081">
    <property type="entry name" value="GDHRDH"/>
</dbReference>
<comment type="similarity">
    <text evidence="2">Belongs to the short-chain dehydrogenases/reductases (SDR) family.</text>
</comment>
<protein>
    <recommendedName>
        <fullName evidence="3">Ketoreductase domain-containing protein</fullName>
    </recommendedName>
</protein>